<evidence type="ECO:0000313" key="2">
    <source>
        <dbReference type="Proteomes" id="UP001055879"/>
    </source>
</evidence>
<name>A0ACB9DH84_ARCLA</name>
<accession>A0ACB9DH84</accession>
<gene>
    <name evidence="1" type="ORF">L6452_08032</name>
</gene>
<dbReference type="Proteomes" id="UP001055879">
    <property type="component" value="Linkage Group LG03"/>
</dbReference>
<proteinExistence type="predicted"/>
<organism evidence="1 2">
    <name type="scientific">Arctium lappa</name>
    <name type="common">Greater burdock</name>
    <name type="synonym">Lappa major</name>
    <dbReference type="NCBI Taxonomy" id="4217"/>
    <lineage>
        <taxon>Eukaryota</taxon>
        <taxon>Viridiplantae</taxon>
        <taxon>Streptophyta</taxon>
        <taxon>Embryophyta</taxon>
        <taxon>Tracheophyta</taxon>
        <taxon>Spermatophyta</taxon>
        <taxon>Magnoliopsida</taxon>
        <taxon>eudicotyledons</taxon>
        <taxon>Gunneridae</taxon>
        <taxon>Pentapetalae</taxon>
        <taxon>asterids</taxon>
        <taxon>campanulids</taxon>
        <taxon>Asterales</taxon>
        <taxon>Asteraceae</taxon>
        <taxon>Carduoideae</taxon>
        <taxon>Cardueae</taxon>
        <taxon>Arctiinae</taxon>
        <taxon>Arctium</taxon>
    </lineage>
</organism>
<reference evidence="2" key="1">
    <citation type="journal article" date="2022" name="Mol. Ecol. Resour.">
        <title>The genomes of chicory, endive, great burdock and yacon provide insights into Asteraceae palaeo-polyploidization history and plant inulin production.</title>
        <authorList>
            <person name="Fan W."/>
            <person name="Wang S."/>
            <person name="Wang H."/>
            <person name="Wang A."/>
            <person name="Jiang F."/>
            <person name="Liu H."/>
            <person name="Zhao H."/>
            <person name="Xu D."/>
            <person name="Zhang Y."/>
        </authorList>
    </citation>
    <scope>NUCLEOTIDE SEQUENCE [LARGE SCALE GENOMIC DNA]</scope>
    <source>
        <strain evidence="2">cv. Niubang</strain>
    </source>
</reference>
<sequence>MISTYFGSPSQLKNNPQTDTQLMQNASDFSPRINQPNPSSNWYSSIRIHVSNGTPKEALLIYAQNRRNPLCILSVIPLVLKACASLSMISYGKALHSESIKAGVQSDVVVGTSIVNMTTVSWIEMIEGYARTGDTKIARCIFDQVPLAQRNVVTWTVMVEGYASNGQMKAAKDIFEAMPHRNFFVYSSMISGYFKNGDVEEGKGIFDRIKGYVRGVDIAQYAFCMVHPTIASAFPEIGPFVSKKRMASAHVSRYLIMPIPIGSISGDIFPEIPEGGVVVVWGGGRCGLY</sequence>
<keyword evidence="2" id="KW-1185">Reference proteome</keyword>
<dbReference type="EMBL" id="CM042049">
    <property type="protein sequence ID" value="KAI3745631.1"/>
    <property type="molecule type" value="Genomic_DNA"/>
</dbReference>
<evidence type="ECO:0000313" key="1">
    <source>
        <dbReference type="EMBL" id="KAI3745631.1"/>
    </source>
</evidence>
<reference evidence="1 2" key="2">
    <citation type="journal article" date="2022" name="Mol. Ecol. Resour.">
        <title>The genomes of chicory, endive, great burdock and yacon provide insights into Asteraceae paleo-polyploidization history and plant inulin production.</title>
        <authorList>
            <person name="Fan W."/>
            <person name="Wang S."/>
            <person name="Wang H."/>
            <person name="Wang A."/>
            <person name="Jiang F."/>
            <person name="Liu H."/>
            <person name="Zhao H."/>
            <person name="Xu D."/>
            <person name="Zhang Y."/>
        </authorList>
    </citation>
    <scope>NUCLEOTIDE SEQUENCE [LARGE SCALE GENOMIC DNA]</scope>
    <source>
        <strain evidence="2">cv. Niubang</strain>
    </source>
</reference>
<protein>
    <submittedName>
        <fullName evidence="1">Uncharacterized protein</fullName>
    </submittedName>
</protein>
<comment type="caution">
    <text evidence="1">The sequence shown here is derived from an EMBL/GenBank/DDBJ whole genome shotgun (WGS) entry which is preliminary data.</text>
</comment>